<dbReference type="EMBL" id="BPQJ01000095">
    <property type="protein sequence ID" value="GJD66944.1"/>
    <property type="molecule type" value="Genomic_DNA"/>
</dbReference>
<keyword evidence="13" id="KW-0067">ATP-binding</keyword>
<dbReference type="Gene3D" id="3.30.450.20">
    <property type="entry name" value="PAS domain"/>
    <property type="match status" value="1"/>
</dbReference>
<keyword evidence="12" id="KW-0418">Kinase</keyword>
<dbReference type="SMART" id="SM00086">
    <property type="entry name" value="PAC"/>
    <property type="match status" value="1"/>
</dbReference>
<evidence type="ECO:0000256" key="5">
    <source>
        <dbReference type="ARBA" id="ARBA00022553"/>
    </source>
</evidence>
<keyword evidence="10" id="KW-0677">Repeat</keyword>
<evidence type="ECO:0000256" key="8">
    <source>
        <dbReference type="ARBA" id="ARBA00022643"/>
    </source>
</evidence>
<protein>
    <recommendedName>
        <fullName evidence="3">Blue-light-activated histidine kinase</fullName>
        <ecNumber evidence="2">2.7.13.3</ecNumber>
    </recommendedName>
</protein>
<evidence type="ECO:0000256" key="1">
    <source>
        <dbReference type="ARBA" id="ARBA00000085"/>
    </source>
</evidence>
<evidence type="ECO:0000256" key="2">
    <source>
        <dbReference type="ARBA" id="ARBA00012438"/>
    </source>
</evidence>
<dbReference type="SMART" id="SM00911">
    <property type="entry name" value="HWE_HK"/>
    <property type="match status" value="1"/>
</dbReference>
<evidence type="ECO:0000256" key="6">
    <source>
        <dbReference type="ARBA" id="ARBA00022606"/>
    </source>
</evidence>
<dbReference type="SUPFAM" id="SSF55785">
    <property type="entry name" value="PYP-like sensor domain (PAS domain)"/>
    <property type="match status" value="1"/>
</dbReference>
<organism evidence="20 21">
    <name type="scientific">Methylobacterium frigidaeris</name>
    <dbReference type="NCBI Taxonomy" id="2038277"/>
    <lineage>
        <taxon>Bacteria</taxon>
        <taxon>Pseudomonadati</taxon>
        <taxon>Pseudomonadota</taxon>
        <taxon>Alphaproteobacteria</taxon>
        <taxon>Hyphomicrobiales</taxon>
        <taxon>Methylobacteriaceae</taxon>
        <taxon>Methylobacterium</taxon>
    </lineage>
</organism>
<dbReference type="GO" id="GO:0005524">
    <property type="term" value="F:ATP binding"/>
    <property type="evidence" value="ECO:0007669"/>
    <property type="project" value="UniProtKB-KW"/>
</dbReference>
<keyword evidence="15" id="KW-0843">Virulence</keyword>
<dbReference type="PROSITE" id="PS50112">
    <property type="entry name" value="PAS"/>
    <property type="match status" value="1"/>
</dbReference>
<dbReference type="InterPro" id="IPR001610">
    <property type="entry name" value="PAC"/>
</dbReference>
<evidence type="ECO:0000256" key="15">
    <source>
        <dbReference type="ARBA" id="ARBA00023026"/>
    </source>
</evidence>
<keyword evidence="9" id="KW-0808">Transferase</keyword>
<dbReference type="PANTHER" id="PTHR41523">
    <property type="entry name" value="TWO-COMPONENT SYSTEM SENSOR PROTEIN"/>
    <property type="match status" value="1"/>
</dbReference>
<gene>
    <name evidence="20" type="ORF">MPEAHAMD_7143</name>
</gene>
<feature type="domain" description="PAC" evidence="19">
    <location>
        <begin position="156"/>
        <end position="210"/>
    </location>
</feature>
<keyword evidence="6" id="KW-0716">Sensory transduction</keyword>
<evidence type="ECO:0000256" key="14">
    <source>
        <dbReference type="ARBA" id="ARBA00022991"/>
    </source>
</evidence>
<keyword evidence="11" id="KW-0547">Nucleotide-binding</keyword>
<dbReference type="PANTHER" id="PTHR41523:SF8">
    <property type="entry name" value="ETHYLENE RESPONSE SENSOR PROTEIN"/>
    <property type="match status" value="1"/>
</dbReference>
<keyword evidence="7" id="KW-0285">Flavoprotein</keyword>
<feature type="region of interest" description="Disordered" evidence="17">
    <location>
        <begin position="223"/>
        <end position="247"/>
    </location>
</feature>
<name>A0AA37HJF3_9HYPH</name>
<keyword evidence="4" id="KW-0600">Photoreceptor protein</keyword>
<dbReference type="GO" id="GO:0004673">
    <property type="term" value="F:protein histidine kinase activity"/>
    <property type="evidence" value="ECO:0007669"/>
    <property type="project" value="UniProtKB-EC"/>
</dbReference>
<evidence type="ECO:0000256" key="12">
    <source>
        <dbReference type="ARBA" id="ARBA00022777"/>
    </source>
</evidence>
<dbReference type="Pfam" id="PF07536">
    <property type="entry name" value="HWE_HK"/>
    <property type="match status" value="1"/>
</dbReference>
<dbReference type="InterPro" id="IPR035965">
    <property type="entry name" value="PAS-like_dom_sf"/>
</dbReference>
<sequence length="444" mass="49905">MKRQREGYLGVIRCCLTFTFLDDRDTEHAVRISLVKLRRLCDEVFPVHTNRKIIQCMTSMTHAIHHGQGIDHEDNVFRSDTSLFKAALDSIGEAVVVTSSQLSWPGPIIEYVNEVFCLMTGYSAGEIIGSTPRILQGPLTNRAVLDRLRSDLEAREYFQGAAINYRKDGTTYLLHWHITPLRNRAGELTHWVALQREIKPDTQVDGRLETGVQRVRQIASQAAARLDRTVSPPNSASQIPDRREADARDLQKQVHDVVATVRSIARRTAEAHEEAEDYAMHLDGRIGAVGRLKSGLLQTQGYKLELGWLVAQELLPFDVPGDNRIRIKGPMIYLKPRIAEIIGLGIHELATNSLKFGALSVDKGCVTVSWRVGARGNVPHINFKWVESSAEEINCTPTRKGFGMKYLEKIMPGDLNARAKIKFYSTGLDYRMTVFMSDEIGDDI</sequence>
<accession>A0AA37HJF3</accession>
<dbReference type="AlphaFoldDB" id="A0AA37HJF3"/>
<comment type="catalytic activity">
    <reaction evidence="1">
        <text>ATP + protein L-histidine = ADP + protein N-phospho-L-histidine.</text>
        <dbReference type="EC" id="2.7.13.3"/>
    </reaction>
</comment>
<dbReference type="NCBIfam" id="TIGR00229">
    <property type="entry name" value="sensory_box"/>
    <property type="match status" value="1"/>
</dbReference>
<dbReference type="Pfam" id="PF13426">
    <property type="entry name" value="PAS_9"/>
    <property type="match status" value="1"/>
</dbReference>
<evidence type="ECO:0000256" key="9">
    <source>
        <dbReference type="ARBA" id="ARBA00022679"/>
    </source>
</evidence>
<dbReference type="Proteomes" id="UP001055286">
    <property type="component" value="Unassembled WGS sequence"/>
</dbReference>
<dbReference type="PROSITE" id="PS50113">
    <property type="entry name" value="PAC"/>
    <property type="match status" value="1"/>
</dbReference>
<feature type="domain" description="PAS" evidence="18">
    <location>
        <begin position="80"/>
        <end position="155"/>
    </location>
</feature>
<evidence type="ECO:0000259" key="18">
    <source>
        <dbReference type="PROSITE" id="PS50112"/>
    </source>
</evidence>
<evidence type="ECO:0000256" key="13">
    <source>
        <dbReference type="ARBA" id="ARBA00022840"/>
    </source>
</evidence>
<evidence type="ECO:0000256" key="17">
    <source>
        <dbReference type="SAM" id="MobiDB-lite"/>
    </source>
</evidence>
<keyword evidence="14" id="KW-0157">Chromophore</keyword>
<dbReference type="InterPro" id="IPR000700">
    <property type="entry name" value="PAS-assoc_C"/>
</dbReference>
<keyword evidence="8" id="KW-0288">FMN</keyword>
<dbReference type="InterPro" id="IPR011102">
    <property type="entry name" value="Sig_transdc_His_kinase_HWE"/>
</dbReference>
<evidence type="ECO:0000256" key="3">
    <source>
        <dbReference type="ARBA" id="ARBA00021740"/>
    </source>
</evidence>
<evidence type="ECO:0000256" key="11">
    <source>
        <dbReference type="ARBA" id="ARBA00022741"/>
    </source>
</evidence>
<evidence type="ECO:0000256" key="4">
    <source>
        <dbReference type="ARBA" id="ARBA00022543"/>
    </source>
</evidence>
<keyword evidence="21" id="KW-1185">Reference proteome</keyword>
<dbReference type="EC" id="2.7.13.3" evidence="2"/>
<keyword evidence="5" id="KW-0597">Phosphoprotein</keyword>
<dbReference type="InterPro" id="IPR000014">
    <property type="entry name" value="PAS"/>
</dbReference>
<keyword evidence="16" id="KW-0675">Receptor</keyword>
<evidence type="ECO:0000256" key="7">
    <source>
        <dbReference type="ARBA" id="ARBA00022630"/>
    </source>
</evidence>
<dbReference type="GO" id="GO:0009881">
    <property type="term" value="F:photoreceptor activity"/>
    <property type="evidence" value="ECO:0007669"/>
    <property type="project" value="UniProtKB-KW"/>
</dbReference>
<evidence type="ECO:0000313" key="21">
    <source>
        <dbReference type="Proteomes" id="UP001055286"/>
    </source>
</evidence>
<dbReference type="RefSeq" id="WP_238193802.1">
    <property type="nucleotide sequence ID" value="NZ_BPQJ01000095.1"/>
</dbReference>
<proteinExistence type="predicted"/>
<evidence type="ECO:0000313" key="20">
    <source>
        <dbReference type="EMBL" id="GJD66944.1"/>
    </source>
</evidence>
<dbReference type="CDD" id="cd00130">
    <property type="entry name" value="PAS"/>
    <property type="match status" value="1"/>
</dbReference>
<reference evidence="20" key="2">
    <citation type="submission" date="2021-08" db="EMBL/GenBank/DDBJ databases">
        <authorList>
            <person name="Tani A."/>
            <person name="Ola A."/>
            <person name="Ogura Y."/>
            <person name="Katsura K."/>
            <person name="Hayashi T."/>
        </authorList>
    </citation>
    <scope>NUCLEOTIDE SEQUENCE</scope>
    <source>
        <strain evidence="20">JCM 32048</strain>
    </source>
</reference>
<reference evidence="20" key="1">
    <citation type="journal article" date="2016" name="Front. Microbiol.">
        <title>Genome Sequence of the Piezophilic, Mesophilic Sulfate-Reducing Bacterium Desulfovibrio indicus J2T.</title>
        <authorList>
            <person name="Cao J."/>
            <person name="Maignien L."/>
            <person name="Shao Z."/>
            <person name="Alain K."/>
            <person name="Jebbar M."/>
        </authorList>
    </citation>
    <scope>NUCLEOTIDE SEQUENCE</scope>
    <source>
        <strain evidence="20">JCM 32048</strain>
    </source>
</reference>
<comment type="caution">
    <text evidence="20">The sequence shown here is derived from an EMBL/GenBank/DDBJ whole genome shotgun (WGS) entry which is preliminary data.</text>
</comment>
<evidence type="ECO:0000256" key="10">
    <source>
        <dbReference type="ARBA" id="ARBA00022737"/>
    </source>
</evidence>
<evidence type="ECO:0000256" key="16">
    <source>
        <dbReference type="ARBA" id="ARBA00023170"/>
    </source>
</evidence>
<evidence type="ECO:0000259" key="19">
    <source>
        <dbReference type="PROSITE" id="PS50113"/>
    </source>
</evidence>